<organism evidence="1 2">
    <name type="scientific">Candidatus Nitrosocosmicus oleophilus</name>
    <dbReference type="NCBI Taxonomy" id="1353260"/>
    <lineage>
        <taxon>Archaea</taxon>
        <taxon>Nitrososphaerota</taxon>
        <taxon>Nitrososphaeria</taxon>
        <taxon>Nitrososphaerales</taxon>
        <taxon>Nitrososphaeraceae</taxon>
        <taxon>Candidatus Nitrosocosmicus</taxon>
    </lineage>
</organism>
<reference evidence="2" key="1">
    <citation type="submission" date="2015-10" db="EMBL/GenBank/DDBJ databases">
        <title>Niche specialization of a soil ammonia-oxidizing archaeon, Candidatus Nitrosocosmicus oleophilus.</title>
        <authorList>
            <person name="Jung M.-Y."/>
            <person name="Rhee S.-K."/>
        </authorList>
    </citation>
    <scope>NUCLEOTIDE SEQUENCE [LARGE SCALE GENOMIC DNA]</scope>
    <source>
        <strain evidence="2">MY3</strain>
    </source>
</reference>
<dbReference type="GeneID" id="60422389"/>
<keyword evidence="2" id="KW-1185">Reference proteome</keyword>
<dbReference type="EMBL" id="CP012850">
    <property type="protein sequence ID" value="ALI36643.1"/>
    <property type="molecule type" value="Genomic_DNA"/>
</dbReference>
<gene>
    <name evidence="1" type="ORF">NMY3_02447</name>
</gene>
<evidence type="ECO:0008006" key="3">
    <source>
        <dbReference type="Google" id="ProtNLM"/>
    </source>
</evidence>
<sequence length="73" mass="8988">MSESDRDFEKYVKLKDNFEWFHSNYEELKRDFSDQYVAVWDKMQIDNDYNFELLIKRLNLSNCDESIAIEYVC</sequence>
<proteinExistence type="predicted"/>
<dbReference type="KEGG" id="taa:NMY3_02447"/>
<dbReference type="Proteomes" id="UP000058925">
    <property type="component" value="Chromosome"/>
</dbReference>
<dbReference type="OrthoDB" id="11127at2157"/>
<evidence type="ECO:0000313" key="1">
    <source>
        <dbReference type="EMBL" id="ALI36643.1"/>
    </source>
</evidence>
<dbReference type="RefSeq" id="WP_196815867.1">
    <property type="nucleotide sequence ID" value="NZ_CP012850.1"/>
</dbReference>
<evidence type="ECO:0000313" key="2">
    <source>
        <dbReference type="Proteomes" id="UP000058925"/>
    </source>
</evidence>
<accession>A0A654M227</accession>
<dbReference type="AlphaFoldDB" id="A0A654M227"/>
<protein>
    <recommendedName>
        <fullName evidence="3">DUF5678 domain-containing protein</fullName>
    </recommendedName>
</protein>
<name>A0A654M227_9ARCH</name>